<evidence type="ECO:0000256" key="5">
    <source>
        <dbReference type="RuleBase" id="RU363032"/>
    </source>
</evidence>
<evidence type="ECO:0000256" key="3">
    <source>
        <dbReference type="ARBA" id="ARBA00022989"/>
    </source>
</evidence>
<feature type="transmembrane region" description="Helical" evidence="5">
    <location>
        <begin position="213"/>
        <end position="235"/>
    </location>
</feature>
<proteinExistence type="inferred from homology"/>
<evidence type="ECO:0000256" key="1">
    <source>
        <dbReference type="ARBA" id="ARBA00004651"/>
    </source>
</evidence>
<keyword evidence="4 5" id="KW-0472">Membrane</keyword>
<evidence type="ECO:0000256" key="2">
    <source>
        <dbReference type="ARBA" id="ARBA00022692"/>
    </source>
</evidence>
<comment type="similarity">
    <text evidence="5">Belongs to the binding-protein-dependent transport system permease family.</text>
</comment>
<dbReference type="InterPro" id="IPR052730">
    <property type="entry name" value="Sugar_ABC_transporter"/>
</dbReference>
<accession>A0ABZ2YC82</accession>
<keyword evidence="5" id="KW-0813">Transport</keyword>
<dbReference type="RefSeq" id="WP_369018360.1">
    <property type="nucleotide sequence ID" value="NZ_CP121689.1"/>
</dbReference>
<evidence type="ECO:0000256" key="4">
    <source>
        <dbReference type="ARBA" id="ARBA00023136"/>
    </source>
</evidence>
<dbReference type="Pfam" id="PF00528">
    <property type="entry name" value="BPD_transp_1"/>
    <property type="match status" value="1"/>
</dbReference>
<dbReference type="CDD" id="cd06261">
    <property type="entry name" value="TM_PBP2"/>
    <property type="match status" value="1"/>
</dbReference>
<evidence type="ECO:0000259" key="6">
    <source>
        <dbReference type="PROSITE" id="PS50928"/>
    </source>
</evidence>
<dbReference type="Gene3D" id="1.10.3720.10">
    <property type="entry name" value="MetI-like"/>
    <property type="match status" value="1"/>
</dbReference>
<protein>
    <submittedName>
        <fullName evidence="7">Sugar ABC transporter permease</fullName>
    </submittedName>
</protein>
<comment type="subcellular location">
    <subcellularLocation>
        <location evidence="1 5">Cell membrane</location>
        <topology evidence="1 5">Multi-pass membrane protein</topology>
    </subcellularLocation>
</comment>
<reference evidence="7 8" key="1">
    <citation type="submission" date="2023-03" db="EMBL/GenBank/DDBJ databases">
        <title>Novel Species.</title>
        <authorList>
            <person name="Ma S."/>
        </authorList>
    </citation>
    <scope>NUCLEOTIDE SEQUENCE [LARGE SCALE GENOMIC DNA]</scope>
    <source>
        <strain evidence="7 8">B11</strain>
    </source>
</reference>
<sequence>MLSALHRRKRIGFFMVLPLLLLFIGLTVYPFAYMIYMSFHRYTLASWEKPEFIGLENYKEIFQDRTARSSVKFTILLLAVACPLEIVLGIGIAFLLRDFFGERTFRSTLLIPMMVPPVVAGIAWKMLFNFEFGPINYFLSLLGVDRVSWLGTQFFAQLGIILIDVWQWTPFVFLVIYAGLQSIPRDVVEASLVDGASGWSALRYIELPLLKPLIWVVLIIRLIDILKIFDLVYMVTFGGPGSATHSYSFYIYKVGISFGWDIGYASALSVILLIVVSLLTNLLIRFLRLREVLGL</sequence>
<feature type="transmembrane region" description="Helical" evidence="5">
    <location>
        <begin position="12"/>
        <end position="36"/>
    </location>
</feature>
<feature type="transmembrane region" description="Helical" evidence="5">
    <location>
        <begin position="262"/>
        <end position="284"/>
    </location>
</feature>
<dbReference type="InterPro" id="IPR000515">
    <property type="entry name" value="MetI-like"/>
</dbReference>
<dbReference type="Proteomes" id="UP001461341">
    <property type="component" value="Chromosome"/>
</dbReference>
<evidence type="ECO:0000313" key="8">
    <source>
        <dbReference type="Proteomes" id="UP001461341"/>
    </source>
</evidence>
<dbReference type="PROSITE" id="PS50928">
    <property type="entry name" value="ABC_TM1"/>
    <property type="match status" value="1"/>
</dbReference>
<feature type="domain" description="ABC transmembrane type-1" evidence="6">
    <location>
        <begin position="71"/>
        <end position="283"/>
    </location>
</feature>
<dbReference type="PANTHER" id="PTHR43759">
    <property type="entry name" value="TREHALOSE TRANSPORT SYSTEM PERMEASE PROTEIN SUGA"/>
    <property type="match status" value="1"/>
</dbReference>
<evidence type="ECO:0000313" key="7">
    <source>
        <dbReference type="EMBL" id="WZL76202.1"/>
    </source>
</evidence>
<feature type="transmembrane region" description="Helical" evidence="5">
    <location>
        <begin position="73"/>
        <end position="96"/>
    </location>
</feature>
<dbReference type="InterPro" id="IPR035906">
    <property type="entry name" value="MetI-like_sf"/>
</dbReference>
<organism evidence="7 8">
    <name type="scientific">Thermatribacter velox</name>
    <dbReference type="NCBI Taxonomy" id="3039681"/>
    <lineage>
        <taxon>Bacteria</taxon>
        <taxon>Pseudomonadati</taxon>
        <taxon>Atribacterota</taxon>
        <taxon>Atribacteria</taxon>
        <taxon>Atribacterales</taxon>
        <taxon>Thermatribacteraceae</taxon>
        <taxon>Thermatribacter</taxon>
    </lineage>
</organism>
<dbReference type="PANTHER" id="PTHR43759:SF1">
    <property type="entry name" value="GLUCOSE IMPORT SYSTEM PERMEASE PROTEIN GLCT"/>
    <property type="match status" value="1"/>
</dbReference>
<keyword evidence="2 5" id="KW-0812">Transmembrane</keyword>
<dbReference type="SUPFAM" id="SSF161098">
    <property type="entry name" value="MetI-like"/>
    <property type="match status" value="1"/>
</dbReference>
<keyword evidence="8" id="KW-1185">Reference proteome</keyword>
<feature type="transmembrane region" description="Helical" evidence="5">
    <location>
        <begin position="154"/>
        <end position="177"/>
    </location>
</feature>
<name>A0ABZ2YC82_9BACT</name>
<feature type="transmembrane region" description="Helical" evidence="5">
    <location>
        <begin position="108"/>
        <end position="127"/>
    </location>
</feature>
<keyword evidence="3 5" id="KW-1133">Transmembrane helix</keyword>
<dbReference type="EMBL" id="CP121689">
    <property type="protein sequence ID" value="WZL76202.1"/>
    <property type="molecule type" value="Genomic_DNA"/>
</dbReference>
<gene>
    <name evidence="7" type="ORF">QBE54_00270</name>
</gene>